<dbReference type="PANTHER" id="PTHR46193">
    <property type="entry name" value="6-PHOSPHOGLUCONATE PHOSPHATASE"/>
    <property type="match status" value="1"/>
</dbReference>
<dbReference type="OrthoDB" id="9797743at2"/>
<dbReference type="Pfam" id="PF00702">
    <property type="entry name" value="Hydrolase"/>
    <property type="match status" value="1"/>
</dbReference>
<protein>
    <submittedName>
        <fullName evidence="5">HAD family phosphatase</fullName>
    </submittedName>
</protein>
<comment type="cofactor">
    <cofactor evidence="1">
        <name>Mg(2+)</name>
        <dbReference type="ChEBI" id="CHEBI:18420"/>
    </cofactor>
</comment>
<dbReference type="InterPro" id="IPR006439">
    <property type="entry name" value="HAD-SF_hydro_IA"/>
</dbReference>
<dbReference type="RefSeq" id="WP_125325179.1">
    <property type="nucleotide sequence ID" value="NZ_CP034328.1"/>
</dbReference>
<dbReference type="AlphaFoldDB" id="A0A3S8U5V3"/>
<dbReference type="InterPro" id="IPR036412">
    <property type="entry name" value="HAD-like_sf"/>
</dbReference>
<dbReference type="InterPro" id="IPR023214">
    <property type="entry name" value="HAD_sf"/>
</dbReference>
<sequence>MTRPAAVLFDCDGVIVDSEGLTATLVRDDLARHGLALTPLEFETGYIGGTMESVAVLARQAGAVLPAGWVASIYQRMNALLAQEAGLVPGILTVLDALDHAGIPYAVASNGPADKMAITLGKHGLIPRFQAVLSGQTLGRPKPAPDVYLAAAAACGADPTRCMVIEDSPVGAMAALAANIPCLGFAAHGPDTPPARQLVALGIPLFAAMSDLPGLLSV</sequence>
<proteinExistence type="inferred from homology"/>
<keyword evidence="3" id="KW-0479">Metal-binding</keyword>
<reference evidence="5 6" key="1">
    <citation type="submission" date="2018-12" db="EMBL/GenBank/DDBJ databases">
        <title>Complete genome sequencing of Tabrizicola sp. K13M18.</title>
        <authorList>
            <person name="Bae J.-W."/>
        </authorList>
    </citation>
    <scope>NUCLEOTIDE SEQUENCE [LARGE SCALE GENOMIC DNA]</scope>
    <source>
        <strain evidence="5 6">K13M18</strain>
    </source>
</reference>
<dbReference type="PRINTS" id="PR00413">
    <property type="entry name" value="HADHALOGNASE"/>
</dbReference>
<dbReference type="PANTHER" id="PTHR46193:SF10">
    <property type="entry name" value="6-PHOSPHOGLUCONATE PHOSPHATASE"/>
    <property type="match status" value="1"/>
</dbReference>
<evidence type="ECO:0000313" key="5">
    <source>
        <dbReference type="EMBL" id="AZL58981.1"/>
    </source>
</evidence>
<keyword evidence="6" id="KW-1185">Reference proteome</keyword>
<dbReference type="InterPro" id="IPR023198">
    <property type="entry name" value="PGP-like_dom2"/>
</dbReference>
<dbReference type="GO" id="GO:0046872">
    <property type="term" value="F:metal ion binding"/>
    <property type="evidence" value="ECO:0007669"/>
    <property type="project" value="UniProtKB-KW"/>
</dbReference>
<dbReference type="NCBIfam" id="TIGR01509">
    <property type="entry name" value="HAD-SF-IA-v3"/>
    <property type="match status" value="1"/>
</dbReference>
<dbReference type="KEGG" id="taw:EI545_09115"/>
<dbReference type="SUPFAM" id="SSF56784">
    <property type="entry name" value="HAD-like"/>
    <property type="match status" value="1"/>
</dbReference>
<organism evidence="5 6">
    <name type="scientific">Tabrizicola piscis</name>
    <dbReference type="NCBI Taxonomy" id="2494374"/>
    <lineage>
        <taxon>Bacteria</taxon>
        <taxon>Pseudomonadati</taxon>
        <taxon>Pseudomonadota</taxon>
        <taxon>Alphaproteobacteria</taxon>
        <taxon>Rhodobacterales</taxon>
        <taxon>Paracoccaceae</taxon>
        <taxon>Tabrizicola</taxon>
    </lineage>
</organism>
<dbReference type="SFLD" id="SFLDS00003">
    <property type="entry name" value="Haloacid_Dehalogenase"/>
    <property type="match status" value="1"/>
</dbReference>
<dbReference type="Gene3D" id="1.10.150.240">
    <property type="entry name" value="Putative phosphatase, domain 2"/>
    <property type="match status" value="1"/>
</dbReference>
<dbReference type="Gene3D" id="3.40.50.1000">
    <property type="entry name" value="HAD superfamily/HAD-like"/>
    <property type="match status" value="1"/>
</dbReference>
<accession>A0A3S8U5V3</accession>
<evidence type="ECO:0000313" key="6">
    <source>
        <dbReference type="Proteomes" id="UP000282002"/>
    </source>
</evidence>
<evidence type="ECO:0000256" key="2">
    <source>
        <dbReference type="ARBA" id="ARBA00006171"/>
    </source>
</evidence>
<name>A0A3S8U5V3_9RHOB</name>
<comment type="similarity">
    <text evidence="2">Belongs to the HAD-like hydrolase superfamily. CbbY/CbbZ/Gph/YieH family.</text>
</comment>
<evidence type="ECO:0000256" key="4">
    <source>
        <dbReference type="ARBA" id="ARBA00022842"/>
    </source>
</evidence>
<dbReference type="GO" id="GO:0003824">
    <property type="term" value="F:catalytic activity"/>
    <property type="evidence" value="ECO:0007669"/>
    <property type="project" value="UniProtKB-ARBA"/>
</dbReference>
<dbReference type="Proteomes" id="UP000282002">
    <property type="component" value="Chromosome"/>
</dbReference>
<keyword evidence="4" id="KW-0460">Magnesium</keyword>
<dbReference type="InterPro" id="IPR051600">
    <property type="entry name" value="Beta-PGM-like"/>
</dbReference>
<dbReference type="EMBL" id="CP034328">
    <property type="protein sequence ID" value="AZL58981.1"/>
    <property type="molecule type" value="Genomic_DNA"/>
</dbReference>
<evidence type="ECO:0000256" key="3">
    <source>
        <dbReference type="ARBA" id="ARBA00022723"/>
    </source>
</evidence>
<evidence type="ECO:0000256" key="1">
    <source>
        <dbReference type="ARBA" id="ARBA00001946"/>
    </source>
</evidence>
<dbReference type="SFLD" id="SFLDG01129">
    <property type="entry name" value="C1.5:_HAD__Beta-PGM__Phosphata"/>
    <property type="match status" value="1"/>
</dbReference>
<gene>
    <name evidence="5" type="ORF">EI545_09115</name>
</gene>